<dbReference type="SUPFAM" id="SSF63829">
    <property type="entry name" value="Calcium-dependent phosphotriesterase"/>
    <property type="match status" value="1"/>
</dbReference>
<evidence type="ECO:0000256" key="6">
    <source>
        <dbReference type="HAMAP-Rule" id="MF_01373"/>
    </source>
</evidence>
<evidence type="ECO:0000256" key="1">
    <source>
        <dbReference type="ARBA" id="ARBA00022475"/>
    </source>
</evidence>
<comment type="similarity">
    <text evidence="6">Belongs to the LpqB lipoprotein family.</text>
</comment>
<keyword evidence="5" id="KW-0449">Lipoprotein</keyword>
<keyword evidence="1" id="KW-1003">Cell membrane</keyword>
<feature type="region of interest" description="Disordered" evidence="7">
    <location>
        <begin position="125"/>
        <end position="150"/>
    </location>
</feature>
<dbReference type="EMBL" id="BAAAUH010000110">
    <property type="protein sequence ID" value="GAA2772691.1"/>
    <property type="molecule type" value="Genomic_DNA"/>
</dbReference>
<evidence type="ECO:0000256" key="3">
    <source>
        <dbReference type="ARBA" id="ARBA00023136"/>
    </source>
</evidence>
<accession>A0ABN3UZE8</accession>
<evidence type="ECO:0000256" key="7">
    <source>
        <dbReference type="SAM" id="MobiDB-lite"/>
    </source>
</evidence>
<organism evidence="9 10">
    <name type="scientific">Streptomyces virens</name>
    <dbReference type="NCBI Taxonomy" id="285572"/>
    <lineage>
        <taxon>Bacteria</taxon>
        <taxon>Bacillati</taxon>
        <taxon>Actinomycetota</taxon>
        <taxon>Actinomycetes</taxon>
        <taxon>Kitasatosporales</taxon>
        <taxon>Streptomycetaceae</taxon>
        <taxon>Streptomyces</taxon>
    </lineage>
</organism>
<proteinExistence type="inferred from homology"/>
<dbReference type="Proteomes" id="UP001501866">
    <property type="component" value="Unassembled WGS sequence"/>
</dbReference>
<reference evidence="9 10" key="1">
    <citation type="journal article" date="2019" name="Int. J. Syst. Evol. Microbiol.">
        <title>The Global Catalogue of Microorganisms (GCM) 10K type strain sequencing project: providing services to taxonomists for standard genome sequencing and annotation.</title>
        <authorList>
            <consortium name="The Broad Institute Genomics Platform"/>
            <consortium name="The Broad Institute Genome Sequencing Center for Infectious Disease"/>
            <person name="Wu L."/>
            <person name="Ma J."/>
        </authorList>
    </citation>
    <scope>NUCLEOTIDE SEQUENCE [LARGE SCALE GENOMIC DNA]</scope>
    <source>
        <strain evidence="9 10">JCM 9095</strain>
    </source>
</reference>
<evidence type="ECO:0000259" key="8">
    <source>
        <dbReference type="SMART" id="SM00909"/>
    </source>
</evidence>
<keyword evidence="3" id="KW-0472">Membrane</keyword>
<dbReference type="Pfam" id="PF25976">
    <property type="entry name" value="LpqB_N"/>
    <property type="match status" value="1"/>
</dbReference>
<keyword evidence="10" id="KW-1185">Reference proteome</keyword>
<keyword evidence="4" id="KW-0564">Palmitate</keyword>
<name>A0ABN3UZE8_9ACTN</name>
<dbReference type="InterPro" id="IPR059026">
    <property type="entry name" value="LpqB_N"/>
</dbReference>
<feature type="domain" description="GerMN" evidence="8">
    <location>
        <begin position="246"/>
        <end position="340"/>
    </location>
</feature>
<evidence type="ECO:0000256" key="2">
    <source>
        <dbReference type="ARBA" id="ARBA00022729"/>
    </source>
</evidence>
<dbReference type="InterPro" id="IPR018910">
    <property type="entry name" value="LpqB_C"/>
</dbReference>
<keyword evidence="2" id="KW-0732">Signal</keyword>
<dbReference type="InterPro" id="IPR023959">
    <property type="entry name" value="LpqB"/>
</dbReference>
<evidence type="ECO:0000313" key="9">
    <source>
        <dbReference type="EMBL" id="GAA2772691.1"/>
    </source>
</evidence>
<dbReference type="SMART" id="SM00909">
    <property type="entry name" value="Germane"/>
    <property type="match status" value="1"/>
</dbReference>
<evidence type="ECO:0000256" key="5">
    <source>
        <dbReference type="ARBA" id="ARBA00023288"/>
    </source>
</evidence>
<dbReference type="HAMAP" id="MF_01373">
    <property type="entry name" value="LpqB_lipoprot"/>
    <property type="match status" value="1"/>
</dbReference>
<sequence>MPGVAPAAKGRAAVRVRGRTGRLRVGGERVGRGRGSSVRTVAWAAGGVVLLAGCASMPDSGDLRGVESTPRQDTQVRVFAMPPSEDATPTQIVQGFLEALTSDDPDYKTARQYLTPEAAKTWQPGLSTTVLSDGPAAQADPQDRQDTGSLSYTLTGTRVATVDAQQSFAPASGPYSKLVRLTRDDDGQWRIDGVPQGVVMGESDFERNYMSVNKYYFASSGEATAAGTPPVAVADPVYVRSHVDPTTQMVRSLIGGPTTWLDPVVRSSFPEGTALRKGAGPLTPDDRGTLTVPLNDRAAEVGTARCEEMAAQLLFTLRNLSPAVEEIELRAGGGRLCSLTQDGAETVTTRGALHQPDYLYFLDEEHRLVRIAAGSSDTEPEPVPGALGEGEQALRSVAVARDERTAAGVGLDGRSLFVGSLVTGDSLGEPVLRSRGKTEADRLTTPSWDAQGGLWVADRDPADPRLYLLEEGTGEPLEVSTPGLDGRVRAVRVAADGVRIALVVEQGDRRSLLVGRIERSAPDDGTGDRPAVTVLGIRSATPELEQVTAMSWAGDSRLVVVGREQGGVEQMKYVAVDGSTPDVPPPAALTGVKNVTASEDERAPLVAYSVDGIVRLPSGAQWQKVTEGTAPVYPG</sequence>
<dbReference type="Pfam" id="PF10647">
    <property type="entry name" value="Gmad1"/>
    <property type="match status" value="1"/>
</dbReference>
<comment type="subcellular location">
    <subcellularLocation>
        <location evidence="6">Cell membrane</location>
        <topology evidence="6">Lipid-anchor</topology>
    </subcellularLocation>
</comment>
<protein>
    <recommendedName>
        <fullName evidence="6">Lipoprotein LpqB</fullName>
    </recommendedName>
</protein>
<comment type="caution">
    <text evidence="9">The sequence shown here is derived from an EMBL/GenBank/DDBJ whole genome shotgun (WGS) entry which is preliminary data.</text>
</comment>
<dbReference type="InterPro" id="IPR019606">
    <property type="entry name" value="GerMN"/>
</dbReference>
<evidence type="ECO:0000256" key="4">
    <source>
        <dbReference type="ARBA" id="ARBA00023139"/>
    </source>
</evidence>
<dbReference type="Pfam" id="PF10646">
    <property type="entry name" value="Germane"/>
    <property type="match status" value="1"/>
</dbReference>
<gene>
    <name evidence="6" type="primary">lpqB</name>
    <name evidence="9" type="ORF">GCM10010451_67160</name>
</gene>
<evidence type="ECO:0000313" key="10">
    <source>
        <dbReference type="Proteomes" id="UP001501866"/>
    </source>
</evidence>